<dbReference type="OrthoDB" id="8447782at2"/>
<accession>A0A5B8KWE1</accession>
<evidence type="ECO:0000256" key="1">
    <source>
        <dbReference type="SAM" id="Phobius"/>
    </source>
</evidence>
<organism evidence="2 3">
    <name type="scientific">Nitratireductor mangrovi</name>
    <dbReference type="NCBI Taxonomy" id="2599600"/>
    <lineage>
        <taxon>Bacteria</taxon>
        <taxon>Pseudomonadati</taxon>
        <taxon>Pseudomonadota</taxon>
        <taxon>Alphaproteobacteria</taxon>
        <taxon>Hyphomicrobiales</taxon>
        <taxon>Phyllobacteriaceae</taxon>
        <taxon>Nitratireductor</taxon>
    </lineage>
</organism>
<feature type="transmembrane region" description="Helical" evidence="1">
    <location>
        <begin position="27"/>
        <end position="46"/>
    </location>
</feature>
<keyword evidence="1" id="KW-0812">Transmembrane</keyword>
<dbReference type="RefSeq" id="WP_146298491.1">
    <property type="nucleotide sequence ID" value="NZ_CP042301.2"/>
</dbReference>
<sequence length="105" mass="10970">MRPEREWNGFGGGLPSAGDTGMGTIKLALLFGSAAIAVGLIVAPFAESRLRSDVGMAAGAFRDLDMTSTGSVRSSGTYTVRKSVLQQYPGAVCIIRDDGRRVGDC</sequence>
<protein>
    <submittedName>
        <fullName evidence="2">Uncharacterized protein</fullName>
    </submittedName>
</protein>
<gene>
    <name evidence="2" type="ORF">FQ775_05290</name>
</gene>
<keyword evidence="1" id="KW-0472">Membrane</keyword>
<proteinExistence type="predicted"/>
<evidence type="ECO:0000313" key="3">
    <source>
        <dbReference type="Proteomes" id="UP000321389"/>
    </source>
</evidence>
<dbReference type="Proteomes" id="UP000321389">
    <property type="component" value="Chromosome"/>
</dbReference>
<reference evidence="2" key="1">
    <citation type="submission" date="2020-04" db="EMBL/GenBank/DDBJ databases">
        <title>Nitratireductor sp. nov. isolated from mangrove soil.</title>
        <authorList>
            <person name="Ye Y."/>
        </authorList>
    </citation>
    <scope>NUCLEOTIDE SEQUENCE</scope>
    <source>
        <strain evidence="2">SY7</strain>
    </source>
</reference>
<keyword evidence="3" id="KW-1185">Reference proteome</keyword>
<name>A0A5B8KWE1_9HYPH</name>
<keyword evidence="1" id="KW-1133">Transmembrane helix</keyword>
<dbReference type="KEGG" id="niy:FQ775_05290"/>
<dbReference type="EMBL" id="CP042301">
    <property type="protein sequence ID" value="QDY99837.1"/>
    <property type="molecule type" value="Genomic_DNA"/>
</dbReference>
<dbReference type="AlphaFoldDB" id="A0A5B8KWE1"/>
<evidence type="ECO:0000313" key="2">
    <source>
        <dbReference type="EMBL" id="QDY99837.1"/>
    </source>
</evidence>